<keyword evidence="3" id="KW-0012">Acyltransferase</keyword>
<evidence type="ECO:0000256" key="2">
    <source>
        <dbReference type="ARBA" id="ARBA00022679"/>
    </source>
</evidence>
<dbReference type="GeneID" id="94018982"/>
<dbReference type="EMBL" id="FN667742">
    <property type="protein sequence ID" value="CBJ92249.1"/>
    <property type="molecule type" value="Genomic_DNA"/>
</dbReference>
<dbReference type="PANTHER" id="PTHR36449">
    <property type="entry name" value="ACETYLTRANSFERASE-RELATED"/>
    <property type="match status" value="1"/>
</dbReference>
<protein>
    <submittedName>
        <fullName evidence="4">Uncharacterized protein</fullName>
    </submittedName>
</protein>
<keyword evidence="2" id="KW-0808">Transferase</keyword>
<dbReference type="Gene3D" id="3.40.630.30">
    <property type="match status" value="1"/>
</dbReference>
<dbReference type="AlphaFoldDB" id="D3VDK9"/>
<sequence length="98" mass="11241">MLPAGAGLQSRQLFLGYYTLTDYSLIIPPSHRNYKKYPHSLNAVKLVRLVVDKIYQDQRVGEKLLIDAIYRTILVSQQILAIGLFVDPMDSKVIPFYQ</sequence>
<dbReference type="RefSeq" id="WP_013185543.1">
    <property type="nucleotide sequence ID" value="NC_014228.1"/>
</dbReference>
<evidence type="ECO:0000313" key="5">
    <source>
        <dbReference type="Proteomes" id="UP000008075"/>
    </source>
</evidence>
<evidence type="ECO:0000256" key="1">
    <source>
        <dbReference type="ARBA" id="ARBA00009342"/>
    </source>
</evidence>
<dbReference type="PANTHER" id="PTHR36449:SF1">
    <property type="entry name" value="ACETYLTRANSFERASE"/>
    <property type="match status" value="1"/>
</dbReference>
<dbReference type="eggNOG" id="COG0454">
    <property type="taxonomic scope" value="Bacteria"/>
</dbReference>
<accession>D3VDK9</accession>
<name>D3VDK9_XENNA</name>
<dbReference type="STRING" id="406817.XNC1_4226"/>
<organism evidence="4 5">
    <name type="scientific">Xenorhabdus nematophila (strain ATCC 19061 / DSM 3370 / CCUG 14189 / LMG 1036 / NCIMB 9965 / AN6)</name>
    <dbReference type="NCBI Taxonomy" id="406817"/>
    <lineage>
        <taxon>Bacteria</taxon>
        <taxon>Pseudomonadati</taxon>
        <taxon>Pseudomonadota</taxon>
        <taxon>Gammaproteobacteria</taxon>
        <taxon>Enterobacterales</taxon>
        <taxon>Morganellaceae</taxon>
        <taxon>Xenorhabdus</taxon>
    </lineage>
</organism>
<dbReference type="Proteomes" id="UP000008075">
    <property type="component" value="Chromosome"/>
</dbReference>
<dbReference type="GO" id="GO:0016746">
    <property type="term" value="F:acyltransferase activity"/>
    <property type="evidence" value="ECO:0007669"/>
    <property type="project" value="UniProtKB-KW"/>
</dbReference>
<keyword evidence="5" id="KW-1185">Reference proteome</keyword>
<comment type="similarity">
    <text evidence="1">Belongs to the acetyltransferase family. GNAT subfamily.</text>
</comment>
<reference evidence="4 5" key="1">
    <citation type="journal article" date="2011" name="PLoS ONE">
        <title>The entomopathogenic bacterial endosymbionts xenorhabdus and photorhabdus: convergent lifestyles from divergent genomes.</title>
        <authorList>
            <person name="Chaston J.M."/>
            <person name="Suen G."/>
            <person name="Tucker S.L."/>
            <person name="Andersen A.W."/>
            <person name="Bhasin A."/>
            <person name="Bode E."/>
            <person name="Bode H.B."/>
            <person name="Brachmann A.O."/>
            <person name="Cowles C.E."/>
            <person name="Cowles K.N."/>
            <person name="Darby C."/>
            <person name="de Leon L."/>
            <person name="Drace K."/>
            <person name="Du Z."/>
            <person name="Givaudan A."/>
            <person name="Herbert Tran E.E."/>
            <person name="Jewell K.A."/>
            <person name="Knack J.J."/>
            <person name="Krasomil-Osterfeld K.C."/>
            <person name="Kukor R."/>
            <person name="Lanois A."/>
            <person name="Latreille P."/>
            <person name="Leimgruber N.K."/>
            <person name="Lipke C.M."/>
            <person name="Liu R."/>
            <person name="Lu X."/>
            <person name="Martens E.C."/>
            <person name="Marri P.R."/>
            <person name="Medigue C."/>
            <person name="Menard M.L."/>
            <person name="Miller N.M."/>
            <person name="Morales-Soto N."/>
            <person name="Norton S."/>
            <person name="Ogier J.C."/>
            <person name="Orchard S.S."/>
            <person name="Park D."/>
            <person name="Park Y."/>
            <person name="Qurollo B.A."/>
            <person name="Sugar D.R."/>
            <person name="Richards G.R."/>
            <person name="Rouy Z."/>
            <person name="Slominski B."/>
            <person name="Slominski K."/>
            <person name="Snyder H."/>
            <person name="Tjaden B.C."/>
            <person name="van der Hoeven R."/>
            <person name="Welch R.D."/>
            <person name="Wheeler C."/>
            <person name="Xiang B."/>
            <person name="Barbazuk B."/>
            <person name="Gaudriault S."/>
            <person name="Goodner B."/>
            <person name="Slater S.C."/>
            <person name="Forst S."/>
            <person name="Goldman B.S."/>
            <person name="Goodrich-Blair H."/>
        </authorList>
    </citation>
    <scope>NUCLEOTIDE SEQUENCE [LARGE SCALE GENOMIC DNA]</scope>
    <source>
        <strain evidence="5">ATCC 19061 / DSM 3370 / CCUG 14189 / LMG 1036 / NCIMB 9965 / AN6</strain>
    </source>
</reference>
<dbReference type="HOGENOM" id="CLU_182386_0_0_6"/>
<proteinExistence type="inferred from homology"/>
<dbReference type="KEGG" id="xne:XNC1_4226"/>
<evidence type="ECO:0000256" key="3">
    <source>
        <dbReference type="ARBA" id="ARBA00023315"/>
    </source>
</evidence>
<gene>
    <name evidence="4" type="ordered locus">XNC1_4226</name>
</gene>
<evidence type="ECO:0000313" key="4">
    <source>
        <dbReference type="EMBL" id="CBJ92249.1"/>
    </source>
</evidence>